<dbReference type="Gene3D" id="3.40.190.10">
    <property type="entry name" value="Periplasmic binding protein-like II"/>
    <property type="match status" value="1"/>
</dbReference>
<dbReference type="InParanoid" id="A0A1B1YS91"/>
<dbReference type="KEGG" id="gbi:PG2T_05170"/>
<dbReference type="STRING" id="1810504.PG2T_05170"/>
<dbReference type="Gene3D" id="3.40.190.270">
    <property type="match status" value="1"/>
</dbReference>
<keyword evidence="2" id="KW-1185">Reference proteome</keyword>
<dbReference type="RefSeq" id="WP_068803183.1">
    <property type="nucleotide sequence ID" value="NZ_CP014671.1"/>
</dbReference>
<dbReference type="AlphaFoldDB" id="A0A1B1YS91"/>
<evidence type="ECO:0000313" key="2">
    <source>
        <dbReference type="Proteomes" id="UP000092952"/>
    </source>
</evidence>
<dbReference type="Proteomes" id="UP000092952">
    <property type="component" value="Chromosome"/>
</dbReference>
<protein>
    <recommendedName>
        <fullName evidence="3">SsuA/THI5-like domain-containing protein</fullName>
    </recommendedName>
</protein>
<sequence length="350" mass="38933">MARTIWYTRCPVPTASGIAYQRKLFDSEFVGTDCEVRNIKELGRANSDTHFAHTLEDSFREGGGSPPVWARSRGADTSLLGISFVEETLGLFVRADDPIHSVRDLAGKRLALPVWPRLVMNFFRFAAKKAFVSALELHGLHEADAAFTDVVETGDHYQLLNPGFADAEARQIPSYYNCQMQALLDGKVDAFFAKGGEIAAMQRESGGGIRMLYNLIEAKPLWAKVNNATPRLLTVSNSLVRERPDMVIRYARTLLKAATWAAQPENKVAATAALALETGVTPADIDTYYTADLHQKLKPELSMRLIETLEIMKSFLHAHGFIENNFPTRDWLATDLLREAYAAEGIAWPD</sequence>
<dbReference type="OrthoDB" id="7467011at2"/>
<dbReference type="PANTHER" id="PTHR30024">
    <property type="entry name" value="ALIPHATIC SULFONATES-BINDING PROTEIN-RELATED"/>
    <property type="match status" value="1"/>
</dbReference>
<accession>A0A1B1YS91</accession>
<organism evidence="1 2">
    <name type="scientific">Immundisolibacter cernigliae</name>
    <dbReference type="NCBI Taxonomy" id="1810504"/>
    <lineage>
        <taxon>Bacteria</taxon>
        <taxon>Pseudomonadati</taxon>
        <taxon>Pseudomonadota</taxon>
        <taxon>Gammaproteobacteria</taxon>
        <taxon>Immundisolibacterales</taxon>
        <taxon>Immundisolibacteraceae</taxon>
        <taxon>Immundisolibacter</taxon>
    </lineage>
</organism>
<name>A0A1B1YS91_9GAMM</name>
<evidence type="ECO:0000313" key="1">
    <source>
        <dbReference type="EMBL" id="ANX03642.1"/>
    </source>
</evidence>
<dbReference type="EMBL" id="CP014671">
    <property type="protein sequence ID" value="ANX03642.1"/>
    <property type="molecule type" value="Genomic_DNA"/>
</dbReference>
<proteinExistence type="predicted"/>
<reference evidence="2" key="1">
    <citation type="submission" date="2016-03" db="EMBL/GenBank/DDBJ databases">
        <title>Complete genome sequence of Solimmundus cernigliae, representing a novel lineage of polycyclic aromatic hydrocarbon degraders within the Gammaproteobacteria.</title>
        <authorList>
            <person name="Singleton D.R."/>
            <person name="Dickey A.N."/>
            <person name="Scholl E.H."/>
            <person name="Wright F.A."/>
            <person name="Aitken M.D."/>
        </authorList>
    </citation>
    <scope>NUCLEOTIDE SEQUENCE [LARGE SCALE GENOMIC DNA]</scope>
    <source>
        <strain evidence="2">TR3.2</strain>
    </source>
</reference>
<dbReference type="SUPFAM" id="SSF53850">
    <property type="entry name" value="Periplasmic binding protein-like II"/>
    <property type="match status" value="1"/>
</dbReference>
<evidence type="ECO:0008006" key="3">
    <source>
        <dbReference type="Google" id="ProtNLM"/>
    </source>
</evidence>
<gene>
    <name evidence="1" type="ORF">PG2T_05170</name>
</gene>